<keyword evidence="1" id="KW-0966">Cell projection</keyword>
<protein>
    <submittedName>
        <fullName evidence="1">TIGR02530 family flagellar biosynthesis protein</fullName>
    </submittedName>
</protein>
<comment type="caution">
    <text evidence="1">The sequence shown here is derived from an EMBL/GenBank/DDBJ whole genome shotgun (WGS) entry which is preliminary data.</text>
</comment>
<name>A0ABV9GGT4_9BACL</name>
<dbReference type="NCBIfam" id="TIGR02530">
    <property type="entry name" value="flg_new"/>
    <property type="match status" value="1"/>
</dbReference>
<dbReference type="Proteomes" id="UP001596022">
    <property type="component" value="Unassembled WGS sequence"/>
</dbReference>
<reference evidence="2" key="1">
    <citation type="journal article" date="2019" name="Int. J. Syst. Evol. Microbiol.">
        <title>The Global Catalogue of Microorganisms (GCM) 10K type strain sequencing project: providing services to taxonomists for standard genome sequencing and annotation.</title>
        <authorList>
            <consortium name="The Broad Institute Genomics Platform"/>
            <consortium name="The Broad Institute Genome Sequencing Center for Infectious Disease"/>
            <person name="Wu L."/>
            <person name="Ma J."/>
        </authorList>
    </citation>
    <scope>NUCLEOTIDE SEQUENCE [LARGE SCALE GENOMIC DNA]</scope>
    <source>
        <strain evidence="2">CGMCC 1.16306</strain>
    </source>
</reference>
<keyword evidence="2" id="KW-1185">Reference proteome</keyword>
<dbReference type="RefSeq" id="WP_376845499.1">
    <property type="nucleotide sequence ID" value="NZ_JBHSFW010000001.1"/>
</dbReference>
<dbReference type="Pfam" id="PF12611">
    <property type="entry name" value="Flagellar_put"/>
    <property type="match status" value="1"/>
</dbReference>
<organism evidence="1 2">
    <name type="scientific">Camelliibacillus cellulosilyticus</name>
    <dbReference type="NCBI Taxonomy" id="2174486"/>
    <lineage>
        <taxon>Bacteria</taxon>
        <taxon>Bacillati</taxon>
        <taxon>Bacillota</taxon>
        <taxon>Bacilli</taxon>
        <taxon>Bacillales</taxon>
        <taxon>Sporolactobacillaceae</taxon>
        <taxon>Camelliibacillus</taxon>
    </lineage>
</organism>
<keyword evidence="1" id="KW-0969">Cilium</keyword>
<dbReference type="EMBL" id="JBHSFW010000001">
    <property type="protein sequence ID" value="MFC4617348.1"/>
    <property type="molecule type" value="Genomic_DNA"/>
</dbReference>
<evidence type="ECO:0000313" key="1">
    <source>
        <dbReference type="EMBL" id="MFC4617348.1"/>
    </source>
</evidence>
<dbReference type="InterPro" id="IPR013367">
    <property type="entry name" value="Flagellar_put"/>
</dbReference>
<keyword evidence="1" id="KW-0282">Flagellum</keyword>
<accession>A0ABV9GGT4</accession>
<sequence length="96" mass="10661">MLTTVQSDSGTPLKISKHAQARMAERHIQLKPDEWQAIYEKVKEAKAMGIKESLVIGRHQALVVSPANETVITAMNRQEAAHHIFSNIDGAILMDD</sequence>
<evidence type="ECO:0000313" key="2">
    <source>
        <dbReference type="Proteomes" id="UP001596022"/>
    </source>
</evidence>
<proteinExistence type="predicted"/>
<gene>
    <name evidence="1" type="ORF">ACFO4N_01235</name>
</gene>